<dbReference type="OrthoDB" id="3724496at2"/>
<gene>
    <name evidence="1" type="ORF">FJ657_08750</name>
</gene>
<sequence>MSDVTITVQGEHETWFEAERATLEIAISFDGPRRDEVLRRATELADRVAATIEPLHASGAVTRWSADRVNVSAQRPWNNQGKQLPLVHAANVGVQARFRDRDALTSVVNALADVEGVQISGISWDLSGETRRAALAEAQTAAVRAAVAKGEIYARAAGLSTVVPVAIADAGMLAAGGATGAGGVFPGGAVPRMARAVADSAGGAAGFDLVPERIRIVAQVDVRLSAS</sequence>
<proteinExistence type="predicted"/>
<dbReference type="Gene3D" id="3.30.70.2970">
    <property type="entry name" value="Protein of unknown function (DUF541), domain 2"/>
    <property type="match status" value="1"/>
</dbReference>
<dbReference type="EMBL" id="VHQG01000002">
    <property type="protein sequence ID" value="TPW75924.1"/>
    <property type="molecule type" value="Genomic_DNA"/>
</dbReference>
<keyword evidence="2" id="KW-1185">Reference proteome</keyword>
<evidence type="ECO:0000313" key="1">
    <source>
        <dbReference type="EMBL" id="TPW75924.1"/>
    </source>
</evidence>
<dbReference type="AlphaFoldDB" id="A0A506XT14"/>
<protein>
    <submittedName>
        <fullName evidence="1">DUF541 domain-containing protein</fullName>
    </submittedName>
</protein>
<dbReference type="Gene3D" id="3.30.110.170">
    <property type="entry name" value="Protein of unknown function (DUF541), domain 1"/>
    <property type="match status" value="1"/>
</dbReference>
<accession>A0A506XT14</accession>
<dbReference type="InterPro" id="IPR007497">
    <property type="entry name" value="SIMPL/DUF541"/>
</dbReference>
<dbReference type="Pfam" id="PF04402">
    <property type="entry name" value="SIMPL"/>
    <property type="match status" value="1"/>
</dbReference>
<evidence type="ECO:0000313" key="2">
    <source>
        <dbReference type="Proteomes" id="UP000316252"/>
    </source>
</evidence>
<dbReference type="Proteomes" id="UP000316252">
    <property type="component" value="Unassembled WGS sequence"/>
</dbReference>
<comment type="caution">
    <text evidence="1">The sequence shown here is derived from an EMBL/GenBank/DDBJ whole genome shotgun (WGS) entry which is preliminary data.</text>
</comment>
<dbReference type="RefSeq" id="WP_141163282.1">
    <property type="nucleotide sequence ID" value="NZ_VHQG01000002.1"/>
</dbReference>
<organism evidence="1 2">
    <name type="scientific">Schumannella soli</name>
    <dbReference type="NCBI Taxonomy" id="2590779"/>
    <lineage>
        <taxon>Bacteria</taxon>
        <taxon>Bacillati</taxon>
        <taxon>Actinomycetota</taxon>
        <taxon>Actinomycetes</taxon>
        <taxon>Micrococcales</taxon>
        <taxon>Microbacteriaceae</taxon>
        <taxon>Schumannella</taxon>
    </lineage>
</organism>
<name>A0A506XT14_9MICO</name>
<reference evidence="1 2" key="1">
    <citation type="submission" date="2019-06" db="EMBL/GenBank/DDBJ databases">
        <authorList>
            <person name="Li F."/>
        </authorList>
    </citation>
    <scope>NUCLEOTIDE SEQUENCE [LARGE SCALE GENOMIC DNA]</scope>
    <source>
        <strain evidence="1 2">10F1D-1</strain>
    </source>
</reference>